<keyword evidence="8" id="KW-1185">Reference proteome</keyword>
<dbReference type="PANTHER" id="PTHR38480">
    <property type="entry name" value="SLR0254 PROTEIN"/>
    <property type="match status" value="1"/>
</dbReference>
<name>A0A841RGD8_9BACI</name>
<keyword evidence="3 5" id="KW-1133">Transmembrane helix</keyword>
<feature type="domain" description="RDD" evidence="6">
    <location>
        <begin position="21"/>
        <end position="154"/>
    </location>
</feature>
<comment type="subcellular location">
    <subcellularLocation>
        <location evidence="1">Membrane</location>
        <topology evidence="1">Multi-pass membrane protein</topology>
    </subcellularLocation>
</comment>
<protein>
    <submittedName>
        <fullName evidence="7">Putative RDD family membrane protein YckC</fullName>
    </submittedName>
</protein>
<evidence type="ECO:0000256" key="2">
    <source>
        <dbReference type="ARBA" id="ARBA00022692"/>
    </source>
</evidence>
<dbReference type="InterPro" id="IPR010432">
    <property type="entry name" value="RDD"/>
</dbReference>
<dbReference type="GO" id="GO:0016020">
    <property type="term" value="C:membrane"/>
    <property type="evidence" value="ECO:0007669"/>
    <property type="project" value="UniProtKB-SubCell"/>
</dbReference>
<accession>A0A841RGD8</accession>
<proteinExistence type="predicted"/>
<dbReference type="Pfam" id="PF06271">
    <property type="entry name" value="RDD"/>
    <property type="match status" value="1"/>
</dbReference>
<reference evidence="7 8" key="1">
    <citation type="submission" date="2020-08" db="EMBL/GenBank/DDBJ databases">
        <title>Genomic Encyclopedia of Type Strains, Phase IV (KMG-IV): sequencing the most valuable type-strain genomes for metagenomic binning, comparative biology and taxonomic classification.</title>
        <authorList>
            <person name="Goeker M."/>
        </authorList>
    </citation>
    <scope>NUCLEOTIDE SEQUENCE [LARGE SCALE GENOMIC DNA]</scope>
    <source>
        <strain evidence="7 8">DSM 11805</strain>
    </source>
</reference>
<evidence type="ECO:0000256" key="3">
    <source>
        <dbReference type="ARBA" id="ARBA00022989"/>
    </source>
</evidence>
<dbReference type="RefSeq" id="WP_184247881.1">
    <property type="nucleotide sequence ID" value="NZ_BAAACU010000064.1"/>
</dbReference>
<dbReference type="EMBL" id="JACHON010000008">
    <property type="protein sequence ID" value="MBB6513180.1"/>
    <property type="molecule type" value="Genomic_DNA"/>
</dbReference>
<keyword evidence="4 5" id="KW-0472">Membrane</keyword>
<evidence type="ECO:0000256" key="1">
    <source>
        <dbReference type="ARBA" id="ARBA00004141"/>
    </source>
</evidence>
<comment type="caution">
    <text evidence="7">The sequence shown here is derived from an EMBL/GenBank/DDBJ whole genome shotgun (WGS) entry which is preliminary data.</text>
</comment>
<sequence>MEEQPFQVKTPEYVSLQFQLANLGSRATASIIDHLIIIVAQVLTLIGFSFLAGLTAEAIPMSPGWIIAIILIIIFIFNFGYFIILEYFWGGRTIGKRILGIRVIQENGHNITFLSSIIRNFLRLIDSLPSSYALGILLIFLHSKHKRLGDLAAGTIVVHERGKQETSKLKRYIDSKGITEYTISIEEQELHVFSQKDWELLDKYCQRLPNLDTQTKNKLNKEIADILLPKINITYNGNEEMLLLALYLNLKKIWSY</sequence>
<organism evidence="7 8">
    <name type="scientific">Gracilibacillus halotolerans</name>
    <dbReference type="NCBI Taxonomy" id="74386"/>
    <lineage>
        <taxon>Bacteria</taxon>
        <taxon>Bacillati</taxon>
        <taxon>Bacillota</taxon>
        <taxon>Bacilli</taxon>
        <taxon>Bacillales</taxon>
        <taxon>Bacillaceae</taxon>
        <taxon>Gracilibacillus</taxon>
    </lineage>
</organism>
<evidence type="ECO:0000256" key="4">
    <source>
        <dbReference type="ARBA" id="ARBA00023136"/>
    </source>
</evidence>
<gene>
    <name evidence="7" type="ORF">GGQ92_001970</name>
</gene>
<feature type="transmembrane region" description="Helical" evidence="5">
    <location>
        <begin position="65"/>
        <end position="89"/>
    </location>
</feature>
<keyword evidence="2 5" id="KW-0812">Transmembrane</keyword>
<dbReference type="PANTHER" id="PTHR38480:SF1">
    <property type="entry name" value="SLR0254 PROTEIN"/>
    <property type="match status" value="1"/>
</dbReference>
<evidence type="ECO:0000313" key="7">
    <source>
        <dbReference type="EMBL" id="MBB6513180.1"/>
    </source>
</evidence>
<evidence type="ECO:0000313" key="8">
    <source>
        <dbReference type="Proteomes" id="UP000572212"/>
    </source>
</evidence>
<evidence type="ECO:0000256" key="5">
    <source>
        <dbReference type="SAM" id="Phobius"/>
    </source>
</evidence>
<dbReference type="AlphaFoldDB" id="A0A841RGD8"/>
<evidence type="ECO:0000259" key="6">
    <source>
        <dbReference type="Pfam" id="PF06271"/>
    </source>
</evidence>
<dbReference type="Proteomes" id="UP000572212">
    <property type="component" value="Unassembled WGS sequence"/>
</dbReference>
<feature type="transmembrane region" description="Helical" evidence="5">
    <location>
        <begin position="35"/>
        <end position="59"/>
    </location>
</feature>